<dbReference type="GO" id="GO:0004489">
    <property type="term" value="F:methylenetetrahydrofolate reductase [NAD(P)H] activity"/>
    <property type="evidence" value="ECO:0007669"/>
    <property type="project" value="UniProtKB-EC"/>
</dbReference>
<dbReference type="RefSeq" id="WP_380137044.1">
    <property type="nucleotide sequence ID" value="NZ_JBHLUI010000008.1"/>
</dbReference>
<dbReference type="SUPFAM" id="SSF51730">
    <property type="entry name" value="FAD-linked oxidoreductase"/>
    <property type="match status" value="1"/>
</dbReference>
<dbReference type="Proteomes" id="UP001589748">
    <property type="component" value="Unassembled WGS sequence"/>
</dbReference>
<comment type="similarity">
    <text evidence="6">Belongs to the methylenetetrahydrofolate reductase family.</text>
</comment>
<dbReference type="Pfam" id="PF02219">
    <property type="entry name" value="MTHFR"/>
    <property type="match status" value="1"/>
</dbReference>
<comment type="cofactor">
    <cofactor evidence="1 6">
        <name>FAD</name>
        <dbReference type="ChEBI" id="CHEBI:57692"/>
    </cofactor>
</comment>
<comment type="pathway">
    <text evidence="2 6">One-carbon metabolism; tetrahydrofolate interconversion.</text>
</comment>
<evidence type="ECO:0000313" key="8">
    <source>
        <dbReference type="Proteomes" id="UP001589748"/>
    </source>
</evidence>
<evidence type="ECO:0000256" key="6">
    <source>
        <dbReference type="RuleBase" id="RU003862"/>
    </source>
</evidence>
<sequence length="283" mass="29419">MTTGVRPGDLLADFSLEITGKDLAALAEAGPALPAGTRVNVTHLGSEDQALRVSAARALVERGYVAVPHISARRLTSSAQLAEFLQELSAVGANREVFVVGGDPTTPEGPFADSLAVIGSGLLAEHGVERVGISAYPEGHPGITDPVLWEALSAKTAALREQGLAGNVITQFGFDAETVLAFLAAARARGIDLPVRVGVPGPAGIRRLTSYAARLGVSTSAGIARKYGLSLTNLLGTAGPDRFVRALAQQLDPAVHGDVALHLYTFGGVRAAAEWAREFRDRS</sequence>
<evidence type="ECO:0000256" key="1">
    <source>
        <dbReference type="ARBA" id="ARBA00001974"/>
    </source>
</evidence>
<keyword evidence="3 6" id="KW-0285">Flavoprotein</keyword>
<evidence type="ECO:0000313" key="7">
    <source>
        <dbReference type="EMBL" id="MFB9378364.1"/>
    </source>
</evidence>
<name>A0ABV5LW97_9ACTN</name>
<dbReference type="EMBL" id="JBHMDM010000007">
    <property type="protein sequence ID" value="MFB9378364.1"/>
    <property type="molecule type" value="Genomic_DNA"/>
</dbReference>
<organism evidence="7 8">
    <name type="scientific">Kineococcus gynurae</name>
    <dbReference type="NCBI Taxonomy" id="452979"/>
    <lineage>
        <taxon>Bacteria</taxon>
        <taxon>Bacillati</taxon>
        <taxon>Actinomycetota</taxon>
        <taxon>Actinomycetes</taxon>
        <taxon>Kineosporiales</taxon>
        <taxon>Kineosporiaceae</taxon>
        <taxon>Kineococcus</taxon>
    </lineage>
</organism>
<protein>
    <recommendedName>
        <fullName evidence="6">Methylenetetrahydrofolate reductase</fullName>
    </recommendedName>
</protein>
<keyword evidence="4 6" id="KW-0274">FAD</keyword>
<dbReference type="Gene3D" id="3.20.20.220">
    <property type="match status" value="1"/>
</dbReference>
<evidence type="ECO:0000256" key="5">
    <source>
        <dbReference type="ARBA" id="ARBA00023002"/>
    </source>
</evidence>
<dbReference type="InterPro" id="IPR003171">
    <property type="entry name" value="Mehydrof_redctse-like"/>
</dbReference>
<evidence type="ECO:0000256" key="3">
    <source>
        <dbReference type="ARBA" id="ARBA00022630"/>
    </source>
</evidence>
<gene>
    <name evidence="7" type="ORF">ACFFVI_15455</name>
</gene>
<keyword evidence="5 6" id="KW-0560">Oxidoreductase</keyword>
<evidence type="ECO:0000256" key="4">
    <source>
        <dbReference type="ARBA" id="ARBA00022827"/>
    </source>
</evidence>
<accession>A0ABV5LW97</accession>
<reference evidence="7 8" key="1">
    <citation type="submission" date="2024-09" db="EMBL/GenBank/DDBJ databases">
        <authorList>
            <person name="Sun Q."/>
            <person name="Mori K."/>
        </authorList>
    </citation>
    <scope>NUCLEOTIDE SEQUENCE [LARGE SCALE GENOMIC DNA]</scope>
    <source>
        <strain evidence="7 8">TISTR 1856</strain>
    </source>
</reference>
<keyword evidence="8" id="KW-1185">Reference proteome</keyword>
<comment type="caution">
    <text evidence="7">The sequence shown here is derived from an EMBL/GenBank/DDBJ whole genome shotgun (WGS) entry which is preliminary data.</text>
</comment>
<proteinExistence type="inferred from homology"/>
<evidence type="ECO:0000256" key="2">
    <source>
        <dbReference type="ARBA" id="ARBA00004777"/>
    </source>
</evidence>
<dbReference type="InterPro" id="IPR029041">
    <property type="entry name" value="FAD-linked_oxidoreductase-like"/>
</dbReference>